<protein>
    <submittedName>
        <fullName evidence="1">Uncharacterized protein</fullName>
    </submittedName>
</protein>
<dbReference type="InterPro" id="IPR007750">
    <property type="entry name" value="DUF674"/>
</dbReference>
<evidence type="ECO:0000313" key="2">
    <source>
        <dbReference type="Proteomes" id="UP000257109"/>
    </source>
</evidence>
<name>A0A371G6R8_MUCPR</name>
<reference evidence="1" key="1">
    <citation type="submission" date="2018-05" db="EMBL/GenBank/DDBJ databases">
        <title>Draft genome of Mucuna pruriens seed.</title>
        <authorList>
            <person name="Nnadi N.E."/>
            <person name="Vos R."/>
            <person name="Hasami M.H."/>
            <person name="Devisetty U.K."/>
            <person name="Aguiy J.C."/>
        </authorList>
    </citation>
    <scope>NUCLEOTIDE SEQUENCE [LARGE SCALE GENOMIC DNA]</scope>
    <source>
        <strain evidence="1">JCA_2017</strain>
    </source>
</reference>
<dbReference type="EMBL" id="QJKJ01006573">
    <property type="protein sequence ID" value="RDX86236.1"/>
    <property type="molecule type" value="Genomic_DNA"/>
</dbReference>
<proteinExistence type="predicted"/>
<sequence>KKLGVSLPMLLGCGNNQLIVITEFWKHICKRMLLCPHNPCEALCQKLKLKVDDTEPKKYFMCSNKCRRGDEWFLSTFAEASCSCEKLMDKEMKLHGDSNEGLMGMVFLLRGKPVLQSSRANSVHQLVQLGYKNFHKLTEKSLNVGLKE</sequence>
<dbReference type="Pfam" id="PF05056">
    <property type="entry name" value="DUF674"/>
    <property type="match status" value="1"/>
</dbReference>
<accession>A0A371G6R8</accession>
<feature type="non-terminal residue" evidence="1">
    <location>
        <position position="148"/>
    </location>
</feature>
<dbReference type="AlphaFoldDB" id="A0A371G6R8"/>
<organism evidence="1 2">
    <name type="scientific">Mucuna pruriens</name>
    <name type="common">Velvet bean</name>
    <name type="synonym">Dolichos pruriens</name>
    <dbReference type="NCBI Taxonomy" id="157652"/>
    <lineage>
        <taxon>Eukaryota</taxon>
        <taxon>Viridiplantae</taxon>
        <taxon>Streptophyta</taxon>
        <taxon>Embryophyta</taxon>
        <taxon>Tracheophyta</taxon>
        <taxon>Spermatophyta</taxon>
        <taxon>Magnoliopsida</taxon>
        <taxon>eudicotyledons</taxon>
        <taxon>Gunneridae</taxon>
        <taxon>Pentapetalae</taxon>
        <taxon>rosids</taxon>
        <taxon>fabids</taxon>
        <taxon>Fabales</taxon>
        <taxon>Fabaceae</taxon>
        <taxon>Papilionoideae</taxon>
        <taxon>50 kb inversion clade</taxon>
        <taxon>NPAAA clade</taxon>
        <taxon>indigoferoid/millettioid clade</taxon>
        <taxon>Phaseoleae</taxon>
        <taxon>Mucuna</taxon>
    </lineage>
</organism>
<comment type="caution">
    <text evidence="1">The sequence shown here is derived from an EMBL/GenBank/DDBJ whole genome shotgun (WGS) entry which is preliminary data.</text>
</comment>
<dbReference type="Proteomes" id="UP000257109">
    <property type="component" value="Unassembled WGS sequence"/>
</dbReference>
<gene>
    <name evidence="1" type="ORF">CR513_32454</name>
</gene>
<feature type="non-terminal residue" evidence="1">
    <location>
        <position position="1"/>
    </location>
</feature>
<dbReference type="OrthoDB" id="1277335at2759"/>
<evidence type="ECO:0000313" key="1">
    <source>
        <dbReference type="EMBL" id="RDX86236.1"/>
    </source>
</evidence>
<keyword evidence="2" id="KW-1185">Reference proteome</keyword>